<accession>A0A0F8XT51</accession>
<sequence>MPDQVIPSSFRDPSGFLFLHDESLYRQINECYRSHYDHLLESSLYENLVEQGLIVAHD</sequence>
<dbReference type="AlphaFoldDB" id="A0A0F8XT51"/>
<feature type="non-terminal residue" evidence="1">
    <location>
        <position position="58"/>
    </location>
</feature>
<proteinExistence type="predicted"/>
<organism evidence="1">
    <name type="scientific">marine sediment metagenome</name>
    <dbReference type="NCBI Taxonomy" id="412755"/>
    <lineage>
        <taxon>unclassified sequences</taxon>
        <taxon>metagenomes</taxon>
        <taxon>ecological metagenomes</taxon>
    </lineage>
</organism>
<protein>
    <submittedName>
        <fullName evidence="1">Uncharacterized protein</fullName>
    </submittedName>
</protein>
<name>A0A0F8XT51_9ZZZZ</name>
<reference evidence="1" key="1">
    <citation type="journal article" date="2015" name="Nature">
        <title>Complex archaea that bridge the gap between prokaryotes and eukaryotes.</title>
        <authorList>
            <person name="Spang A."/>
            <person name="Saw J.H."/>
            <person name="Jorgensen S.L."/>
            <person name="Zaremba-Niedzwiedzka K."/>
            <person name="Martijn J."/>
            <person name="Lind A.E."/>
            <person name="van Eijk R."/>
            <person name="Schleper C."/>
            <person name="Guy L."/>
            <person name="Ettema T.J."/>
        </authorList>
    </citation>
    <scope>NUCLEOTIDE SEQUENCE</scope>
</reference>
<gene>
    <name evidence="1" type="ORF">LCGC14_2907200</name>
</gene>
<evidence type="ECO:0000313" key="1">
    <source>
        <dbReference type="EMBL" id="KKK72108.1"/>
    </source>
</evidence>
<dbReference type="EMBL" id="LAZR01057420">
    <property type="protein sequence ID" value="KKK72108.1"/>
    <property type="molecule type" value="Genomic_DNA"/>
</dbReference>
<comment type="caution">
    <text evidence="1">The sequence shown here is derived from an EMBL/GenBank/DDBJ whole genome shotgun (WGS) entry which is preliminary data.</text>
</comment>